<keyword evidence="3" id="KW-1185">Reference proteome</keyword>
<reference evidence="2" key="1">
    <citation type="submission" date="2021-01" db="EMBL/GenBank/DDBJ databases">
        <authorList>
            <person name="Bezrukov I."/>
        </authorList>
    </citation>
    <scope>NUCLEOTIDE SEQUENCE</scope>
</reference>
<sequence>MASSPRSSEAESDVDNKQEEEKYPLHIINLIQFIKLIELLQKGETANGEVIDDDEDRLNKRLEIVLAEAKHAYTTSRNESGDQIGSNKT</sequence>
<feature type="region of interest" description="Disordered" evidence="1">
    <location>
        <begin position="1"/>
        <end position="21"/>
    </location>
</feature>
<dbReference type="Proteomes" id="UP000682877">
    <property type="component" value="Chromosome 2"/>
</dbReference>
<gene>
    <name evidence="2" type="ORF">AARE701A_LOCUS4419</name>
</gene>
<evidence type="ECO:0000256" key="1">
    <source>
        <dbReference type="SAM" id="MobiDB-lite"/>
    </source>
</evidence>
<organism evidence="2 3">
    <name type="scientific">Arabidopsis arenosa</name>
    <name type="common">Sand rock-cress</name>
    <name type="synonym">Cardaminopsis arenosa</name>
    <dbReference type="NCBI Taxonomy" id="38785"/>
    <lineage>
        <taxon>Eukaryota</taxon>
        <taxon>Viridiplantae</taxon>
        <taxon>Streptophyta</taxon>
        <taxon>Embryophyta</taxon>
        <taxon>Tracheophyta</taxon>
        <taxon>Spermatophyta</taxon>
        <taxon>Magnoliopsida</taxon>
        <taxon>eudicotyledons</taxon>
        <taxon>Gunneridae</taxon>
        <taxon>Pentapetalae</taxon>
        <taxon>rosids</taxon>
        <taxon>malvids</taxon>
        <taxon>Brassicales</taxon>
        <taxon>Brassicaceae</taxon>
        <taxon>Camelineae</taxon>
        <taxon>Arabidopsis</taxon>
    </lineage>
</organism>
<evidence type="ECO:0000313" key="3">
    <source>
        <dbReference type="Proteomes" id="UP000682877"/>
    </source>
</evidence>
<dbReference type="EMBL" id="LR999452">
    <property type="protein sequence ID" value="CAE5962774.1"/>
    <property type="molecule type" value="Genomic_DNA"/>
</dbReference>
<protein>
    <submittedName>
        <fullName evidence="2">Uncharacterized protein</fullName>
    </submittedName>
</protein>
<accession>A0A8S1ZLX7</accession>
<evidence type="ECO:0000313" key="2">
    <source>
        <dbReference type="EMBL" id="CAE5962774.1"/>
    </source>
</evidence>
<dbReference type="AlphaFoldDB" id="A0A8S1ZLX7"/>
<name>A0A8S1ZLX7_ARAAE</name>
<proteinExistence type="predicted"/>